<feature type="region of interest" description="Disordered" evidence="1">
    <location>
        <begin position="1"/>
        <end position="20"/>
    </location>
</feature>
<keyword evidence="2" id="KW-0812">Transmembrane</keyword>
<dbReference type="EMBL" id="VIGI01000013">
    <property type="protein sequence ID" value="KAB8292159.1"/>
    <property type="molecule type" value="Genomic_DNA"/>
</dbReference>
<feature type="compositionally biased region" description="Basic and acidic residues" evidence="1">
    <location>
        <begin position="280"/>
        <end position="293"/>
    </location>
</feature>
<feature type="compositionally biased region" description="Low complexity" evidence="1">
    <location>
        <begin position="218"/>
        <end position="237"/>
    </location>
</feature>
<feature type="region of interest" description="Disordered" evidence="1">
    <location>
        <begin position="70"/>
        <end position="93"/>
    </location>
</feature>
<keyword evidence="2" id="KW-0472">Membrane</keyword>
<evidence type="ECO:0000256" key="2">
    <source>
        <dbReference type="SAM" id="Phobius"/>
    </source>
</evidence>
<keyword evidence="2" id="KW-1133">Transmembrane helix</keyword>
<sequence length="293" mass="31640">MTTSATNPQNSIQTQNQNQAESQDIKTILTKLFENPNMGIIIAGASAFVLILLAGIFIFCIRRRKRSRVANKLGQSQDGTRRGSESEKGISENIANIEGRRDEDASMGVFVTASKKFWGLKGKASIGKKEDERISREFDGALGGGMYLEGGTMGRGRPFVKGVEGLSGGERGTNVRDTKDANPNIPLFSSPSFDAPRPPPSIPVSSLQPLKSRESRSSTRSFDSGSSGSRYSRATTGETLRMPVPYRPSPIGSEGLHRIFSTEEEQGLGLGLGLGLGGMDPDKQRQEQPRGFI</sequence>
<comment type="caution">
    <text evidence="3">The sequence shown here is derived from an EMBL/GenBank/DDBJ whole genome shotgun (WGS) entry which is preliminary data.</text>
</comment>
<accession>A0A5N6JSV8</accession>
<feature type="compositionally biased region" description="Basic and acidic residues" evidence="1">
    <location>
        <begin position="79"/>
        <end position="90"/>
    </location>
</feature>
<evidence type="ECO:0000313" key="4">
    <source>
        <dbReference type="Proteomes" id="UP000326757"/>
    </source>
</evidence>
<gene>
    <name evidence="3" type="ORF">EYC80_007902</name>
</gene>
<evidence type="ECO:0000256" key="1">
    <source>
        <dbReference type="SAM" id="MobiDB-lite"/>
    </source>
</evidence>
<reference evidence="3 4" key="1">
    <citation type="submission" date="2019-06" db="EMBL/GenBank/DDBJ databases">
        <title>Genome Sequence of the Brown Rot Fungal Pathogen Monilinia laxa.</title>
        <authorList>
            <person name="De Miccolis Angelini R.M."/>
            <person name="Landi L."/>
            <person name="Abate D."/>
            <person name="Pollastro S."/>
            <person name="Romanazzi G."/>
            <person name="Faretra F."/>
        </authorList>
    </citation>
    <scope>NUCLEOTIDE SEQUENCE [LARGE SCALE GENOMIC DNA]</scope>
    <source>
        <strain evidence="3 4">Mlax316</strain>
    </source>
</reference>
<protein>
    <submittedName>
        <fullName evidence="3">Uncharacterized protein</fullName>
    </submittedName>
</protein>
<feature type="region of interest" description="Disordered" evidence="1">
    <location>
        <begin position="156"/>
        <end position="250"/>
    </location>
</feature>
<dbReference type="AlphaFoldDB" id="A0A5N6JSV8"/>
<dbReference type="OrthoDB" id="5215637at2759"/>
<name>A0A5N6JSV8_MONLA</name>
<feature type="transmembrane region" description="Helical" evidence="2">
    <location>
        <begin position="38"/>
        <end position="61"/>
    </location>
</feature>
<dbReference type="Proteomes" id="UP000326757">
    <property type="component" value="Unassembled WGS sequence"/>
</dbReference>
<evidence type="ECO:0000313" key="3">
    <source>
        <dbReference type="EMBL" id="KAB8292159.1"/>
    </source>
</evidence>
<feature type="compositionally biased region" description="Gly residues" evidence="1">
    <location>
        <begin position="269"/>
        <end position="278"/>
    </location>
</feature>
<feature type="region of interest" description="Disordered" evidence="1">
    <location>
        <begin position="269"/>
        <end position="293"/>
    </location>
</feature>
<organism evidence="3 4">
    <name type="scientific">Monilinia laxa</name>
    <name type="common">Brown rot fungus</name>
    <name type="synonym">Sclerotinia laxa</name>
    <dbReference type="NCBI Taxonomy" id="61186"/>
    <lineage>
        <taxon>Eukaryota</taxon>
        <taxon>Fungi</taxon>
        <taxon>Dikarya</taxon>
        <taxon>Ascomycota</taxon>
        <taxon>Pezizomycotina</taxon>
        <taxon>Leotiomycetes</taxon>
        <taxon>Helotiales</taxon>
        <taxon>Sclerotiniaceae</taxon>
        <taxon>Monilinia</taxon>
    </lineage>
</organism>
<keyword evidence="4" id="KW-1185">Reference proteome</keyword>
<proteinExistence type="predicted"/>